<dbReference type="InterPro" id="IPR035938">
    <property type="entry name" value="Hemerythrin-like_sf"/>
</dbReference>
<dbReference type="AlphaFoldDB" id="A0AA97D879"/>
<keyword evidence="3" id="KW-0408">Iron</keyword>
<keyword evidence="2" id="KW-0479">Metal-binding</keyword>
<dbReference type="EMBL" id="CP135996">
    <property type="protein sequence ID" value="WOC32134.1"/>
    <property type="molecule type" value="Genomic_DNA"/>
</dbReference>
<dbReference type="PANTHER" id="PTHR37164">
    <property type="entry name" value="BACTERIOHEMERYTHRIN"/>
    <property type="match status" value="1"/>
</dbReference>
<reference evidence="5" key="2">
    <citation type="submission" date="2024-06" db="EMBL/GenBank/DDBJ databases">
        <title>Caproicibacterium argilliputei sp. nov, a novel caproic acid producing anaerobic bacterium isolated from pit mud.</title>
        <authorList>
            <person name="Xia S."/>
        </authorList>
    </citation>
    <scope>NUCLEOTIDE SEQUENCE</scope>
    <source>
        <strain evidence="5">ZCY20-5</strain>
    </source>
</reference>
<evidence type="ECO:0000313" key="6">
    <source>
        <dbReference type="Proteomes" id="UP001300604"/>
    </source>
</evidence>
<name>A0AA97D879_9FIRM</name>
<sequence>MYQWTKDLETGNATIDSEHKELIQAVNTLLEACAKGKGRAEIQDTLRFLKDYVSRHFSHEEKLQLESQYPDYANHKRYHEGFKKTVQEIATEYEQGGATIPLVAKVNQSIAGWLLNHIKREDVKVAAHIRAQQK</sequence>
<evidence type="ECO:0000256" key="3">
    <source>
        <dbReference type="ARBA" id="ARBA00023004"/>
    </source>
</evidence>
<dbReference type="NCBIfam" id="TIGR02481">
    <property type="entry name" value="hemeryth_dom"/>
    <property type="match status" value="1"/>
</dbReference>
<dbReference type="SUPFAM" id="SSF47188">
    <property type="entry name" value="Hemerythrin-like"/>
    <property type="match status" value="1"/>
</dbReference>
<dbReference type="GO" id="GO:0046872">
    <property type="term" value="F:metal ion binding"/>
    <property type="evidence" value="ECO:0007669"/>
    <property type="project" value="UniProtKB-KW"/>
</dbReference>
<dbReference type="PANTHER" id="PTHR37164:SF1">
    <property type="entry name" value="BACTERIOHEMERYTHRIN"/>
    <property type="match status" value="1"/>
</dbReference>
<dbReference type="KEGG" id="carl:PXC00_13215"/>
<dbReference type="Proteomes" id="UP001300604">
    <property type="component" value="Chromosome"/>
</dbReference>
<dbReference type="InterPro" id="IPR050669">
    <property type="entry name" value="Hemerythrin"/>
</dbReference>
<accession>A0AA97D879</accession>
<dbReference type="RefSeq" id="WP_275844193.1">
    <property type="nucleotide sequence ID" value="NZ_CP135996.1"/>
</dbReference>
<dbReference type="NCBIfam" id="NF033749">
    <property type="entry name" value="bact_hemeryth"/>
    <property type="match status" value="1"/>
</dbReference>
<dbReference type="Gene3D" id="1.20.120.50">
    <property type="entry name" value="Hemerythrin-like"/>
    <property type="match status" value="1"/>
</dbReference>
<reference evidence="5" key="1">
    <citation type="submission" date="2023-09" db="EMBL/GenBank/DDBJ databases">
        <authorList>
            <person name="Zeng C."/>
        </authorList>
    </citation>
    <scope>NUCLEOTIDE SEQUENCE</scope>
    <source>
        <strain evidence="5">ZCY20-5</strain>
    </source>
</reference>
<feature type="domain" description="Hemerythrin-like" evidence="4">
    <location>
        <begin position="11"/>
        <end position="125"/>
    </location>
</feature>
<dbReference type="InterPro" id="IPR012827">
    <property type="entry name" value="Hemerythrin_metal-bd"/>
</dbReference>
<comment type="similarity">
    <text evidence="1">Belongs to the hemerythrin family.</text>
</comment>
<evidence type="ECO:0000259" key="4">
    <source>
        <dbReference type="Pfam" id="PF01814"/>
    </source>
</evidence>
<protein>
    <submittedName>
        <fullName evidence="5">Bacteriohemerythrin</fullName>
    </submittedName>
</protein>
<dbReference type="InterPro" id="IPR012312">
    <property type="entry name" value="Hemerythrin-like"/>
</dbReference>
<organism evidence="5 6">
    <name type="scientific">Caproicibacterium argilliputei</name>
    <dbReference type="NCBI Taxonomy" id="3030016"/>
    <lineage>
        <taxon>Bacteria</taxon>
        <taxon>Bacillati</taxon>
        <taxon>Bacillota</taxon>
        <taxon>Clostridia</taxon>
        <taxon>Eubacteriales</taxon>
        <taxon>Oscillospiraceae</taxon>
        <taxon>Caproicibacterium</taxon>
    </lineage>
</organism>
<keyword evidence="6" id="KW-1185">Reference proteome</keyword>
<proteinExistence type="inferred from homology"/>
<dbReference type="CDD" id="cd12107">
    <property type="entry name" value="Hemerythrin"/>
    <property type="match status" value="1"/>
</dbReference>
<evidence type="ECO:0000256" key="2">
    <source>
        <dbReference type="ARBA" id="ARBA00022723"/>
    </source>
</evidence>
<gene>
    <name evidence="5" type="ORF">PXC00_13215</name>
</gene>
<dbReference type="Pfam" id="PF01814">
    <property type="entry name" value="Hemerythrin"/>
    <property type="match status" value="1"/>
</dbReference>
<evidence type="ECO:0000256" key="1">
    <source>
        <dbReference type="ARBA" id="ARBA00010587"/>
    </source>
</evidence>
<evidence type="ECO:0000313" key="5">
    <source>
        <dbReference type="EMBL" id="WOC32134.1"/>
    </source>
</evidence>